<evidence type="ECO:0000259" key="3">
    <source>
        <dbReference type="PROSITE" id="PS50977"/>
    </source>
</evidence>
<name>A0A9X1M128_9MICC</name>
<accession>A0A9X1M128</accession>
<organism evidence="4 5">
    <name type="scientific">Arthrobacter gengyunqii</name>
    <dbReference type="NCBI Taxonomy" id="2886940"/>
    <lineage>
        <taxon>Bacteria</taxon>
        <taxon>Bacillati</taxon>
        <taxon>Actinomycetota</taxon>
        <taxon>Actinomycetes</taxon>
        <taxon>Micrococcales</taxon>
        <taxon>Micrococcaceae</taxon>
        <taxon>Arthrobacter</taxon>
    </lineage>
</organism>
<dbReference type="EMBL" id="JAJFZP010000005">
    <property type="protein sequence ID" value="MCC3268429.1"/>
    <property type="molecule type" value="Genomic_DNA"/>
</dbReference>
<evidence type="ECO:0000313" key="4">
    <source>
        <dbReference type="EMBL" id="MCC3268429.1"/>
    </source>
</evidence>
<dbReference type="GO" id="GO:0000976">
    <property type="term" value="F:transcription cis-regulatory region binding"/>
    <property type="evidence" value="ECO:0007669"/>
    <property type="project" value="TreeGrafter"/>
</dbReference>
<dbReference type="SUPFAM" id="SSF46689">
    <property type="entry name" value="Homeodomain-like"/>
    <property type="match status" value="1"/>
</dbReference>
<evidence type="ECO:0000313" key="5">
    <source>
        <dbReference type="Proteomes" id="UP001139264"/>
    </source>
</evidence>
<dbReference type="PRINTS" id="PR00455">
    <property type="entry name" value="HTHTETR"/>
</dbReference>
<dbReference type="PANTHER" id="PTHR30055:SF200">
    <property type="entry name" value="HTH-TYPE TRANSCRIPTIONAL REPRESSOR BDCR"/>
    <property type="match status" value="1"/>
</dbReference>
<dbReference type="InterPro" id="IPR009057">
    <property type="entry name" value="Homeodomain-like_sf"/>
</dbReference>
<dbReference type="Gene3D" id="1.10.357.10">
    <property type="entry name" value="Tetracycline Repressor, domain 2"/>
    <property type="match status" value="1"/>
</dbReference>
<feature type="domain" description="HTH tetR-type" evidence="3">
    <location>
        <begin position="5"/>
        <end position="65"/>
    </location>
</feature>
<feature type="DNA-binding region" description="H-T-H motif" evidence="2">
    <location>
        <begin position="28"/>
        <end position="47"/>
    </location>
</feature>
<dbReference type="GO" id="GO:0003700">
    <property type="term" value="F:DNA-binding transcription factor activity"/>
    <property type="evidence" value="ECO:0007669"/>
    <property type="project" value="TreeGrafter"/>
</dbReference>
<dbReference type="InterPro" id="IPR050109">
    <property type="entry name" value="HTH-type_TetR-like_transc_reg"/>
</dbReference>
<dbReference type="PROSITE" id="PS50977">
    <property type="entry name" value="HTH_TETR_2"/>
    <property type="match status" value="1"/>
</dbReference>
<evidence type="ECO:0000256" key="1">
    <source>
        <dbReference type="ARBA" id="ARBA00023125"/>
    </source>
</evidence>
<comment type="caution">
    <text evidence="4">The sequence shown here is derived from an EMBL/GenBank/DDBJ whole genome shotgun (WGS) entry which is preliminary data.</text>
</comment>
<keyword evidence="1 2" id="KW-0238">DNA-binding</keyword>
<proteinExistence type="predicted"/>
<dbReference type="Pfam" id="PF00440">
    <property type="entry name" value="TetR_N"/>
    <property type="match status" value="1"/>
</dbReference>
<dbReference type="InterPro" id="IPR001647">
    <property type="entry name" value="HTH_TetR"/>
</dbReference>
<dbReference type="SUPFAM" id="SSF48498">
    <property type="entry name" value="Tetracyclin repressor-like, C-terminal domain"/>
    <property type="match status" value="1"/>
</dbReference>
<gene>
    <name evidence="4" type="ORF">LJ751_03495</name>
</gene>
<dbReference type="Proteomes" id="UP001139264">
    <property type="component" value="Unassembled WGS sequence"/>
</dbReference>
<dbReference type="RefSeq" id="WP_227906994.1">
    <property type="nucleotide sequence ID" value="NZ_CP095461.1"/>
</dbReference>
<reference evidence="4" key="1">
    <citation type="submission" date="2021-10" db="EMBL/GenBank/DDBJ databases">
        <title>Novel species in genus Arthrobacter.</title>
        <authorList>
            <person name="Liu Y."/>
        </authorList>
    </citation>
    <scope>NUCLEOTIDE SEQUENCE</scope>
    <source>
        <strain evidence="4">Zg-Y809</strain>
    </source>
</reference>
<sequence length="185" mass="20023">MTTRPPVRTRILDAAALLFYTEGIRAVSADRIIAAAETTKVTFYRYFRTKEELVVAYLQAQSKRTRAAAENLSPDPCTGLLELAEAMGVETCIPGFRGCPFINAAAEYPDPRSPIRAVVLEHRQWLHAEVSGRLAQLGAQDPDSLADQLLMLRDGAMVHGYVADPASVSTALINGGRAILGSLVP</sequence>
<dbReference type="InterPro" id="IPR036271">
    <property type="entry name" value="Tet_transcr_reg_TetR-rel_C_sf"/>
</dbReference>
<dbReference type="PANTHER" id="PTHR30055">
    <property type="entry name" value="HTH-TYPE TRANSCRIPTIONAL REGULATOR RUTR"/>
    <property type="match status" value="1"/>
</dbReference>
<dbReference type="AlphaFoldDB" id="A0A9X1M128"/>
<evidence type="ECO:0000256" key="2">
    <source>
        <dbReference type="PROSITE-ProRule" id="PRU00335"/>
    </source>
</evidence>
<protein>
    <submittedName>
        <fullName evidence="4">TetR/AcrR family transcriptional regulator</fullName>
    </submittedName>
</protein>